<sequence length="119" mass="13500">GLCALWLQPSFIDLIIGSMDLFLGEDLDAYASRQAFAEAALPIIAIQDFILVGLLLLPKRKMKKIVLWMAIWGIVTALSRMTAYGWDYWHDLALRICNGGIPLYLWCYWKSLDSTKTTS</sequence>
<gene>
    <name evidence="2" type="ORF">METZ01_LOCUS415196</name>
</gene>
<reference evidence="2" key="1">
    <citation type="submission" date="2018-05" db="EMBL/GenBank/DDBJ databases">
        <authorList>
            <person name="Lanie J.A."/>
            <person name="Ng W.-L."/>
            <person name="Kazmierczak K.M."/>
            <person name="Andrzejewski T.M."/>
            <person name="Davidsen T.M."/>
            <person name="Wayne K.J."/>
            <person name="Tettelin H."/>
            <person name="Glass J.I."/>
            <person name="Rusch D."/>
            <person name="Podicherti R."/>
            <person name="Tsui H.-C.T."/>
            <person name="Winkler M.E."/>
        </authorList>
    </citation>
    <scope>NUCLEOTIDE SEQUENCE</scope>
</reference>
<feature type="transmembrane region" description="Helical" evidence="1">
    <location>
        <begin position="65"/>
        <end position="86"/>
    </location>
</feature>
<organism evidence="2">
    <name type="scientific">marine metagenome</name>
    <dbReference type="NCBI Taxonomy" id="408172"/>
    <lineage>
        <taxon>unclassified sequences</taxon>
        <taxon>metagenomes</taxon>
        <taxon>ecological metagenomes</taxon>
    </lineage>
</organism>
<proteinExistence type="predicted"/>
<accession>A0A382WU65</accession>
<protein>
    <submittedName>
        <fullName evidence="2">Uncharacterized protein</fullName>
    </submittedName>
</protein>
<keyword evidence="1" id="KW-0812">Transmembrane</keyword>
<dbReference type="AlphaFoldDB" id="A0A382WU65"/>
<keyword evidence="1" id="KW-0472">Membrane</keyword>
<dbReference type="EMBL" id="UINC01162537">
    <property type="protein sequence ID" value="SVD62342.1"/>
    <property type="molecule type" value="Genomic_DNA"/>
</dbReference>
<feature type="transmembrane region" description="Helical" evidence="1">
    <location>
        <begin position="39"/>
        <end position="58"/>
    </location>
</feature>
<feature type="non-terminal residue" evidence="2">
    <location>
        <position position="1"/>
    </location>
</feature>
<name>A0A382WU65_9ZZZZ</name>
<evidence type="ECO:0000313" key="2">
    <source>
        <dbReference type="EMBL" id="SVD62342.1"/>
    </source>
</evidence>
<keyword evidence="1" id="KW-1133">Transmembrane helix</keyword>
<evidence type="ECO:0000256" key="1">
    <source>
        <dbReference type="SAM" id="Phobius"/>
    </source>
</evidence>